<dbReference type="Proteomes" id="UP001595850">
    <property type="component" value="Unassembled WGS sequence"/>
</dbReference>
<dbReference type="InterPro" id="IPR013099">
    <property type="entry name" value="K_chnl_dom"/>
</dbReference>
<proteinExistence type="predicted"/>
<dbReference type="SUPFAM" id="SSF81324">
    <property type="entry name" value="Voltage-gated potassium channels"/>
    <property type="match status" value="1"/>
</dbReference>
<dbReference type="PANTHER" id="PTHR43833">
    <property type="entry name" value="POTASSIUM CHANNEL PROTEIN 2-RELATED-RELATED"/>
    <property type="match status" value="1"/>
</dbReference>
<dbReference type="PANTHER" id="PTHR43833:SF9">
    <property type="entry name" value="POTASSIUM CHANNEL PROTEIN YUGO-RELATED"/>
    <property type="match status" value="1"/>
</dbReference>
<keyword evidence="2" id="KW-0472">Membrane</keyword>
<dbReference type="Pfam" id="PF07885">
    <property type="entry name" value="Ion_trans_2"/>
    <property type="match status" value="1"/>
</dbReference>
<evidence type="ECO:0000259" key="4">
    <source>
        <dbReference type="Pfam" id="PF07885"/>
    </source>
</evidence>
<dbReference type="InterPro" id="IPR050721">
    <property type="entry name" value="Trk_Ktr_HKT_K-transport"/>
</dbReference>
<keyword evidence="6" id="KW-1185">Reference proteome</keyword>
<organism evidence="5 6">
    <name type="scientific">Planomonospora corallina</name>
    <dbReference type="NCBI Taxonomy" id="1806052"/>
    <lineage>
        <taxon>Bacteria</taxon>
        <taxon>Bacillati</taxon>
        <taxon>Actinomycetota</taxon>
        <taxon>Actinomycetes</taxon>
        <taxon>Streptosporangiales</taxon>
        <taxon>Streptosporangiaceae</taxon>
        <taxon>Planomonospora</taxon>
    </lineage>
</organism>
<evidence type="ECO:0000256" key="1">
    <source>
        <dbReference type="ARBA" id="ARBA00004651"/>
    </source>
</evidence>
<dbReference type="EMBL" id="JBHSBM010000077">
    <property type="protein sequence ID" value="MFC4063168.1"/>
    <property type="molecule type" value="Genomic_DNA"/>
</dbReference>
<keyword evidence="2" id="KW-1133">Transmembrane helix</keyword>
<dbReference type="Gene3D" id="1.10.287.70">
    <property type="match status" value="1"/>
</dbReference>
<comment type="subcellular location">
    <subcellularLocation>
        <location evidence="1">Cell membrane</location>
        <topology evidence="1">Multi-pass membrane protein</topology>
    </subcellularLocation>
</comment>
<feature type="domain" description="Potassium channel" evidence="4">
    <location>
        <begin position="36"/>
        <end position="102"/>
    </location>
</feature>
<dbReference type="InterPro" id="IPR036291">
    <property type="entry name" value="NAD(P)-bd_dom_sf"/>
</dbReference>
<protein>
    <submittedName>
        <fullName evidence="5">Ion channel</fullName>
    </submittedName>
</protein>
<dbReference type="SUPFAM" id="SSF51735">
    <property type="entry name" value="NAD(P)-binding Rossmann-fold domains"/>
    <property type="match status" value="1"/>
</dbReference>
<feature type="transmembrane region" description="Helical" evidence="2">
    <location>
        <begin position="78"/>
        <end position="98"/>
    </location>
</feature>
<comment type="caution">
    <text evidence="5">The sequence shown here is derived from an EMBL/GenBank/DDBJ whole genome shotgun (WGS) entry which is preliminary data.</text>
</comment>
<evidence type="ECO:0000313" key="5">
    <source>
        <dbReference type="EMBL" id="MFC4063168.1"/>
    </source>
</evidence>
<accession>A0ABV8IG04</accession>
<keyword evidence="2" id="KW-0812">Transmembrane</keyword>
<name>A0ABV8IG04_9ACTN</name>
<reference evidence="6" key="1">
    <citation type="journal article" date="2019" name="Int. J. Syst. Evol. Microbiol.">
        <title>The Global Catalogue of Microorganisms (GCM) 10K type strain sequencing project: providing services to taxonomists for standard genome sequencing and annotation.</title>
        <authorList>
            <consortium name="The Broad Institute Genomics Platform"/>
            <consortium name="The Broad Institute Genome Sequencing Center for Infectious Disease"/>
            <person name="Wu L."/>
            <person name="Ma J."/>
        </authorList>
    </citation>
    <scope>NUCLEOTIDE SEQUENCE [LARGE SCALE GENOMIC DNA]</scope>
    <source>
        <strain evidence="6">TBRC 4489</strain>
    </source>
</reference>
<feature type="transmembrane region" description="Helical" evidence="2">
    <location>
        <begin position="12"/>
        <end position="31"/>
    </location>
</feature>
<evidence type="ECO:0000313" key="6">
    <source>
        <dbReference type="Proteomes" id="UP001595850"/>
    </source>
</evidence>
<dbReference type="Pfam" id="PF02254">
    <property type="entry name" value="TrkA_N"/>
    <property type="match status" value="1"/>
</dbReference>
<dbReference type="RefSeq" id="WP_377294936.1">
    <property type="nucleotide sequence ID" value="NZ_JBHSBM010000077.1"/>
</dbReference>
<gene>
    <name evidence="5" type="ORF">ACFOWE_33225</name>
</gene>
<dbReference type="InterPro" id="IPR003148">
    <property type="entry name" value="RCK_N"/>
</dbReference>
<feature type="domain" description="RCK N-terminal" evidence="3">
    <location>
        <begin position="131"/>
        <end position="228"/>
    </location>
</feature>
<evidence type="ECO:0000256" key="2">
    <source>
        <dbReference type="SAM" id="Phobius"/>
    </source>
</evidence>
<dbReference type="Gene3D" id="3.40.50.720">
    <property type="entry name" value="NAD(P)-binding Rossmann-like Domain"/>
    <property type="match status" value="1"/>
</dbReference>
<evidence type="ECO:0000259" key="3">
    <source>
        <dbReference type="Pfam" id="PF02254"/>
    </source>
</evidence>
<sequence>MPVFIVRLLARMGLLGTWWTPAVLLAVVYLTSWPLMVLAEPEGSAVAAPADYWWYFVVTTATVGYGDLRPESAAGRVVGTYVIVGGIATLTMVFTELAKTLERKKGRRMRGAVTADASGHVVLLGYTPGRTERIVDELIADDRSVVLCAWDDVPANPMPDRRAVFVRGDLSDGAVLRRAGVQRARSVLVDVRDDNEALAVAVTVGHVAGHVHLVVTLRDPGRERHLRYVDETVRCVQWHSPHMITEELKHPGITEVYAELMTHGGAGTYSVRLPESLGPVLVEHCQTVLGRAGGATMLAARAGGELLVNPGWRIELPPGAVLYYIGSRRLTPEWAAQALRGRRKGDG</sequence>